<dbReference type="GO" id="GO:0016757">
    <property type="term" value="F:glycosyltransferase activity"/>
    <property type="evidence" value="ECO:0007669"/>
    <property type="project" value="UniProtKB-KW"/>
</dbReference>
<dbReference type="SUPFAM" id="SSF141523">
    <property type="entry name" value="L,D-transpeptidase catalytic domain-like"/>
    <property type="match status" value="1"/>
</dbReference>
<dbReference type="Gene3D" id="2.40.440.10">
    <property type="entry name" value="L,D-transpeptidase catalytic domain-like"/>
    <property type="match status" value="1"/>
</dbReference>
<dbReference type="InterPro" id="IPR050979">
    <property type="entry name" value="LD-transpeptidase"/>
</dbReference>
<dbReference type="Proteomes" id="UP000245137">
    <property type="component" value="Unassembled WGS sequence"/>
</dbReference>
<dbReference type="PANTHER" id="PTHR30582">
    <property type="entry name" value="L,D-TRANSPEPTIDASE"/>
    <property type="match status" value="1"/>
</dbReference>
<protein>
    <recommendedName>
        <fullName evidence="10">L,D-TPase catalytic domain-containing protein</fullName>
    </recommendedName>
</protein>
<evidence type="ECO:0000256" key="9">
    <source>
        <dbReference type="PROSITE-ProRule" id="PRU01373"/>
    </source>
</evidence>
<dbReference type="PANTHER" id="PTHR30582:SF24">
    <property type="entry name" value="L,D-TRANSPEPTIDASE ERFK_SRFK-RELATED"/>
    <property type="match status" value="1"/>
</dbReference>
<dbReference type="Pfam" id="PF03734">
    <property type="entry name" value="YkuD"/>
    <property type="match status" value="1"/>
</dbReference>
<dbReference type="PROSITE" id="PS52029">
    <property type="entry name" value="LD_TPASE"/>
    <property type="match status" value="1"/>
</dbReference>
<dbReference type="EMBL" id="PUIV01000005">
    <property type="protein sequence ID" value="PWB94860.1"/>
    <property type="molecule type" value="Genomic_DNA"/>
</dbReference>
<dbReference type="GO" id="GO:0018104">
    <property type="term" value="P:peptidoglycan-protein cross-linking"/>
    <property type="evidence" value="ECO:0007669"/>
    <property type="project" value="TreeGrafter"/>
</dbReference>
<dbReference type="GO" id="GO:0005576">
    <property type="term" value="C:extracellular region"/>
    <property type="evidence" value="ECO:0007669"/>
    <property type="project" value="TreeGrafter"/>
</dbReference>
<evidence type="ECO:0000256" key="1">
    <source>
        <dbReference type="ARBA" id="ARBA00004752"/>
    </source>
</evidence>
<comment type="caution">
    <text evidence="11">The sequence shown here is derived from an EMBL/GenBank/DDBJ whole genome shotgun (WGS) entry which is preliminary data.</text>
</comment>
<evidence type="ECO:0000256" key="7">
    <source>
        <dbReference type="ARBA" id="ARBA00022984"/>
    </source>
</evidence>
<proteinExistence type="inferred from homology"/>
<dbReference type="PROSITE" id="PS51257">
    <property type="entry name" value="PROKAR_LIPOPROTEIN"/>
    <property type="match status" value="1"/>
</dbReference>
<dbReference type="RefSeq" id="WP_108916230.1">
    <property type="nucleotide sequence ID" value="NZ_BGJY01000005.1"/>
</dbReference>
<evidence type="ECO:0000256" key="8">
    <source>
        <dbReference type="ARBA" id="ARBA00023316"/>
    </source>
</evidence>
<keyword evidence="4" id="KW-0808">Transferase</keyword>
<keyword evidence="6 9" id="KW-0133">Cell shape</keyword>
<keyword evidence="8 9" id="KW-0961">Cell wall biogenesis/degradation</keyword>
<keyword evidence="5" id="KW-0378">Hydrolase</keyword>
<evidence type="ECO:0000259" key="10">
    <source>
        <dbReference type="PROSITE" id="PS52029"/>
    </source>
</evidence>
<evidence type="ECO:0000313" key="11">
    <source>
        <dbReference type="EMBL" id="PWB94860.1"/>
    </source>
</evidence>
<evidence type="ECO:0000256" key="4">
    <source>
        <dbReference type="ARBA" id="ARBA00022679"/>
    </source>
</evidence>
<keyword evidence="12" id="KW-1185">Reference proteome</keyword>
<gene>
    <name evidence="11" type="ORF">C5689_05265</name>
</gene>
<dbReference type="InterPro" id="IPR005490">
    <property type="entry name" value="LD_TPept_cat_dom"/>
</dbReference>
<evidence type="ECO:0000256" key="2">
    <source>
        <dbReference type="ARBA" id="ARBA00005992"/>
    </source>
</evidence>
<reference evidence="11 12" key="1">
    <citation type="journal article" date="2018" name="Appl. Microbiol. Biotechnol.">
        <title>Co-cultivation of the strictly anaerobic methanogen Methanosarcina barkeri with aerobic methanotrophs in an oxygen-limited membrane bioreactor.</title>
        <authorList>
            <person name="In 't Zandt M.H."/>
            <person name="van den Bosch T.J.M."/>
            <person name="Rijkers R."/>
            <person name="van Kessel M.A.H.J."/>
            <person name="Jetten M.S.M."/>
            <person name="Welte C.U."/>
        </authorList>
    </citation>
    <scope>NUCLEOTIDE SEQUENCE [LARGE SCALE GENOMIC DNA]</scope>
    <source>
        <strain evidence="11 12">DSM 17706</strain>
    </source>
</reference>
<dbReference type="GO" id="GO:0008360">
    <property type="term" value="P:regulation of cell shape"/>
    <property type="evidence" value="ECO:0007669"/>
    <property type="project" value="UniProtKB-UniRule"/>
</dbReference>
<dbReference type="AlphaFoldDB" id="A0A2U1STE3"/>
<dbReference type="GO" id="GO:0071972">
    <property type="term" value="F:peptidoglycan L,D-transpeptidase activity"/>
    <property type="evidence" value="ECO:0007669"/>
    <property type="project" value="TreeGrafter"/>
</dbReference>
<dbReference type="CDD" id="cd16913">
    <property type="entry name" value="YkuD_like"/>
    <property type="match status" value="1"/>
</dbReference>
<dbReference type="UniPathway" id="UPA00219"/>
<evidence type="ECO:0000256" key="3">
    <source>
        <dbReference type="ARBA" id="ARBA00022676"/>
    </source>
</evidence>
<dbReference type="GO" id="GO:0071555">
    <property type="term" value="P:cell wall organization"/>
    <property type="evidence" value="ECO:0007669"/>
    <property type="project" value="UniProtKB-UniRule"/>
</dbReference>
<accession>A0A2U1STE3</accession>
<dbReference type="InterPro" id="IPR038063">
    <property type="entry name" value="Transpep_catalytic_dom"/>
</dbReference>
<dbReference type="FunFam" id="2.40.440.10:FF:000002">
    <property type="entry name" value="L,D-transpeptidase ErfK/SrfK"/>
    <property type="match status" value="1"/>
</dbReference>
<evidence type="ECO:0000256" key="6">
    <source>
        <dbReference type="ARBA" id="ARBA00022960"/>
    </source>
</evidence>
<feature type="active site" description="Proton donor/acceptor" evidence="9">
    <location>
        <position position="164"/>
    </location>
</feature>
<comment type="similarity">
    <text evidence="2">Belongs to the YkuD family.</text>
</comment>
<keyword evidence="7 9" id="KW-0573">Peptidoglycan synthesis</keyword>
<feature type="active site" description="Nucleophile" evidence="9">
    <location>
        <position position="180"/>
    </location>
</feature>
<sequence>MDSRHGFVAVGLALALAGCNAVGAPRLPDPQLSGRDAQFMALVPTADVGAAYERYLVDFKTSEPPGSIVVDTKNKFLYLVEPNGKAVRYGVATGQEAYGWTGRAVVGGMQEWPRWIPPKDMLERWPHLQPTADAGGLPGGPDNPLGARALYLFENGKDTLYRIHGTNEPEKIGQSVSSGCIRMRDIDAIDLYGRVKIGANVVVI</sequence>
<feature type="domain" description="L,D-TPase catalytic" evidence="10">
    <location>
        <begin position="66"/>
        <end position="204"/>
    </location>
</feature>
<name>A0A2U1STE3_METSR</name>
<evidence type="ECO:0000313" key="12">
    <source>
        <dbReference type="Proteomes" id="UP000245137"/>
    </source>
</evidence>
<comment type="pathway">
    <text evidence="1 9">Cell wall biogenesis; peptidoglycan biosynthesis.</text>
</comment>
<keyword evidence="3" id="KW-0328">Glycosyltransferase</keyword>
<dbReference type="OrthoDB" id="9813664at2"/>
<organism evidence="11 12">
    <name type="scientific">Methylosinus sporium</name>
    <dbReference type="NCBI Taxonomy" id="428"/>
    <lineage>
        <taxon>Bacteria</taxon>
        <taxon>Pseudomonadati</taxon>
        <taxon>Pseudomonadota</taxon>
        <taxon>Alphaproteobacteria</taxon>
        <taxon>Hyphomicrobiales</taxon>
        <taxon>Methylocystaceae</taxon>
        <taxon>Methylosinus</taxon>
    </lineage>
</organism>
<evidence type="ECO:0000256" key="5">
    <source>
        <dbReference type="ARBA" id="ARBA00022801"/>
    </source>
</evidence>